<reference evidence="1" key="1">
    <citation type="submission" date="2023-03" db="EMBL/GenBank/DDBJ databases">
        <authorList>
            <person name="Steffen K."/>
            <person name="Cardenas P."/>
        </authorList>
    </citation>
    <scope>NUCLEOTIDE SEQUENCE</scope>
</reference>
<keyword evidence="1" id="KW-0418">Kinase</keyword>
<name>A0AA35U380_GEOBA</name>
<dbReference type="EMBL" id="CASHTH010004507">
    <property type="protein sequence ID" value="CAI8058366.1"/>
    <property type="molecule type" value="Genomic_DNA"/>
</dbReference>
<protein>
    <submittedName>
        <fullName evidence="1">Receptor of activated protein C kinase 1</fullName>
    </submittedName>
</protein>
<keyword evidence="2" id="KW-1185">Reference proteome</keyword>
<organism evidence="1 2">
    <name type="scientific">Geodia barretti</name>
    <name type="common">Barrett's horny sponge</name>
    <dbReference type="NCBI Taxonomy" id="519541"/>
    <lineage>
        <taxon>Eukaryota</taxon>
        <taxon>Metazoa</taxon>
        <taxon>Porifera</taxon>
        <taxon>Demospongiae</taxon>
        <taxon>Heteroscleromorpha</taxon>
        <taxon>Tetractinellida</taxon>
        <taxon>Astrophorina</taxon>
        <taxon>Geodiidae</taxon>
        <taxon>Geodia</taxon>
    </lineage>
</organism>
<dbReference type="Gene3D" id="2.130.10.10">
    <property type="entry name" value="YVTN repeat-like/Quinoprotein amine dehydrogenase"/>
    <property type="match status" value="1"/>
</dbReference>
<proteinExistence type="predicted"/>
<evidence type="ECO:0000313" key="2">
    <source>
        <dbReference type="Proteomes" id="UP001174909"/>
    </source>
</evidence>
<comment type="caution">
    <text evidence="1">The sequence shown here is derived from an EMBL/GenBank/DDBJ whole genome shotgun (WGS) entry which is preliminary data.</text>
</comment>
<dbReference type="InterPro" id="IPR015943">
    <property type="entry name" value="WD40/YVTN_repeat-like_dom_sf"/>
</dbReference>
<sequence>MLWDLNEAKHLYTLNGGDVINSLVFSPNRSSTSCLSSLTCQCASVPFIYTGTGCVLPLDQLSRYGTWRARLWWMN</sequence>
<gene>
    <name evidence="1" type="ORF">GBAR_LOCUS31731</name>
</gene>
<dbReference type="GO" id="GO:0016301">
    <property type="term" value="F:kinase activity"/>
    <property type="evidence" value="ECO:0007669"/>
    <property type="project" value="UniProtKB-KW"/>
</dbReference>
<accession>A0AA35U380</accession>
<keyword evidence="1" id="KW-0808">Transferase</keyword>
<evidence type="ECO:0000313" key="1">
    <source>
        <dbReference type="EMBL" id="CAI8058366.1"/>
    </source>
</evidence>
<dbReference type="Proteomes" id="UP001174909">
    <property type="component" value="Unassembled WGS sequence"/>
</dbReference>
<keyword evidence="1" id="KW-0675">Receptor</keyword>
<dbReference type="AlphaFoldDB" id="A0AA35U380"/>